<reference evidence="4 5" key="1">
    <citation type="submission" date="2019-11" db="EMBL/GenBank/DDBJ databases">
        <title>Winogradskyella ouciana sp. nov., isolated from the hadal seawater of the Mariana Trench.</title>
        <authorList>
            <person name="Liu R."/>
        </authorList>
    </citation>
    <scope>NUCLEOTIDE SEQUENCE [LARGE SCALE GENOMIC DNA]</scope>
    <source>
        <strain evidence="4 5">ZXX205</strain>
    </source>
</reference>
<dbReference type="EMBL" id="WJYA01000003">
    <property type="protein sequence ID" value="MTE25898.1"/>
    <property type="molecule type" value="Genomic_DNA"/>
</dbReference>
<evidence type="ECO:0000313" key="5">
    <source>
        <dbReference type="Proteomes" id="UP000447545"/>
    </source>
</evidence>
<dbReference type="RefSeq" id="WP_155087742.1">
    <property type="nucleotide sequence ID" value="NZ_WJYA01000003.1"/>
</dbReference>
<organism evidence="4 5">
    <name type="scientific">Winogradskyella ouciana</name>
    <dbReference type="NCBI Taxonomy" id="2608631"/>
    <lineage>
        <taxon>Bacteria</taxon>
        <taxon>Pseudomonadati</taxon>
        <taxon>Bacteroidota</taxon>
        <taxon>Flavobacteriia</taxon>
        <taxon>Flavobacteriales</taxon>
        <taxon>Flavobacteriaceae</taxon>
        <taxon>Winogradskyella</taxon>
    </lineage>
</organism>
<keyword evidence="5" id="KW-1185">Reference proteome</keyword>
<gene>
    <name evidence="4" type="ORF">F1003_03040</name>
</gene>
<dbReference type="Pfam" id="PF13505">
    <property type="entry name" value="OMP_b-brl"/>
    <property type="match status" value="1"/>
</dbReference>
<comment type="caution">
    <text evidence="4">The sequence shown here is derived from an EMBL/GenBank/DDBJ whole genome shotgun (WGS) entry which is preliminary data.</text>
</comment>
<feature type="chain" id="PRO_5029849498" evidence="2">
    <location>
        <begin position="21"/>
        <end position="200"/>
    </location>
</feature>
<keyword evidence="1 2" id="KW-0732">Signal</keyword>
<dbReference type="Proteomes" id="UP000447545">
    <property type="component" value="Unassembled WGS sequence"/>
</dbReference>
<feature type="domain" description="Outer membrane protein beta-barrel" evidence="3">
    <location>
        <begin position="32"/>
        <end position="200"/>
    </location>
</feature>
<dbReference type="AlphaFoldDB" id="A0A7K1GBZ2"/>
<feature type="signal peptide" evidence="2">
    <location>
        <begin position="1"/>
        <end position="20"/>
    </location>
</feature>
<proteinExistence type="predicted"/>
<dbReference type="InterPro" id="IPR027385">
    <property type="entry name" value="Beta-barrel_OMP"/>
</dbReference>
<evidence type="ECO:0000259" key="3">
    <source>
        <dbReference type="Pfam" id="PF13505"/>
    </source>
</evidence>
<sequence>MRNFLMFTVLSVFSFSIIFAQTSEDNDSFTTGWAEGDIALSGSLNYSTTSQDDVKDSSFGVMPQIGYFFNENLQGGLSLGYMSNTAEANDIDIFDESTIMAGAFLKYFCMPEKRFSPYASLGINYMSTDDGLNDVKFNGFGIGVGLGANFFLNDDWALTTSVGALSYTSEKADFDGAEARNTFGLDLDFKNIWFGVVRRF</sequence>
<dbReference type="InterPro" id="IPR011250">
    <property type="entry name" value="OMP/PagP_B-barrel"/>
</dbReference>
<accession>A0A7K1GBZ2</accession>
<name>A0A7K1GBZ2_9FLAO</name>
<evidence type="ECO:0000313" key="4">
    <source>
        <dbReference type="EMBL" id="MTE25898.1"/>
    </source>
</evidence>
<evidence type="ECO:0000256" key="1">
    <source>
        <dbReference type="ARBA" id="ARBA00022729"/>
    </source>
</evidence>
<dbReference type="SUPFAM" id="SSF56925">
    <property type="entry name" value="OMPA-like"/>
    <property type="match status" value="1"/>
</dbReference>
<evidence type="ECO:0000256" key="2">
    <source>
        <dbReference type="SAM" id="SignalP"/>
    </source>
</evidence>
<protein>
    <submittedName>
        <fullName evidence="4">Outer membrane beta-barrel protein</fullName>
    </submittedName>
</protein>
<dbReference type="Gene3D" id="2.40.160.20">
    <property type="match status" value="1"/>
</dbReference>